<feature type="compositionally biased region" description="Basic and acidic residues" evidence="11">
    <location>
        <begin position="449"/>
        <end position="459"/>
    </location>
</feature>
<keyword evidence="2" id="KW-1003">Cell membrane</keyword>
<dbReference type="Gene3D" id="1.20.1070.10">
    <property type="entry name" value="Rhodopsin 7-helix transmembrane proteins"/>
    <property type="match status" value="1"/>
</dbReference>
<evidence type="ECO:0000256" key="3">
    <source>
        <dbReference type="ARBA" id="ARBA00022692"/>
    </source>
</evidence>
<gene>
    <name evidence="14" type="ORF">PoB_004457200</name>
</gene>
<sequence>MSIIGNSIVLTAILRTRKLHTVTNVFVGNLAVADIAVGFLVAPLAALSFKGLPRNFYGCVLVNSLILLFTNVSIFMLLAVALERFVAIKEPFMYQRVMTLRRAVMYNIAVWVLGTVLGLVPMYGWNSGNKQLESCQFTAVITYEYMVYFQFFGLVLLPLFLMLCVYIYILFIVRHHTRQSNALLRHIQLNNPDSIESSSRTRQSRVSRDERKFNQDVRAAKMFALLILLFGVFWLPINIFNCVSLFCGPDCNFTYEALLVAIVMSHANSSINPLVYAASNSHIKRAIKKMFGQGGSVYDSSTDMQQGGRSSTGVIANRNQVIHDTYDQNGTSLSKNYTGSSPVFNEVGRFTSAVAAVQEEHYPEPRSTIASLDSHRSFDSRRSRRTSDLQSEVDPQEFTREGGLLRFSLGNASSNNIFFMKTLSLPPIPPPHSISHGANTHQPQTSPKHTPDIRREASPRRSLSSPQTHAHPLQLVALFRRNSEPELQHLPRLTHTQVRSSFQHDKKSRLPPGNSNLSGFPPPDPSCYQSHTNYGFIRDSDSDGEHNESSDIHLHVNQSGHSVKGNPRTNGYTSVTSLGESSVKRSSRPNGHISITSLGECSVMGNPRTNGYTSITSLGQTSISPYRCGVSSPEFLPVRDLGVSLATKPETGVTPPPPVKRVSFFDSRASLKSPSLVLEVEESGMLRNKRTEHTKL</sequence>
<evidence type="ECO:0000256" key="5">
    <source>
        <dbReference type="ARBA" id="ARBA00023040"/>
    </source>
</evidence>
<dbReference type="SUPFAM" id="SSF81321">
    <property type="entry name" value="Family A G protein-coupled receptor-like"/>
    <property type="match status" value="1"/>
</dbReference>
<keyword evidence="10" id="KW-0807">Transducer</keyword>
<feature type="transmembrane region" description="Helical" evidence="12">
    <location>
        <begin position="145"/>
        <end position="171"/>
    </location>
</feature>
<keyword evidence="9" id="KW-0325">Glycoprotein</keyword>
<dbReference type="SMART" id="SM01381">
    <property type="entry name" value="7TM_GPCR_Srsx"/>
    <property type="match status" value="1"/>
</dbReference>
<keyword evidence="5" id="KW-0297">G-protein coupled receptor</keyword>
<feature type="region of interest" description="Disordered" evidence="11">
    <location>
        <begin position="359"/>
        <end position="397"/>
    </location>
</feature>
<dbReference type="InterPro" id="IPR000276">
    <property type="entry name" value="GPCR_Rhodpsn"/>
</dbReference>
<keyword evidence="7" id="KW-1015">Disulfide bond</keyword>
<dbReference type="PROSITE" id="PS00237">
    <property type="entry name" value="G_PROTEIN_RECEP_F1_1"/>
    <property type="match status" value="1"/>
</dbReference>
<evidence type="ECO:0000256" key="10">
    <source>
        <dbReference type="ARBA" id="ARBA00023224"/>
    </source>
</evidence>
<keyword evidence="3 12" id="KW-0812">Transmembrane</keyword>
<evidence type="ECO:0000256" key="12">
    <source>
        <dbReference type="SAM" id="Phobius"/>
    </source>
</evidence>
<evidence type="ECO:0000256" key="11">
    <source>
        <dbReference type="SAM" id="MobiDB-lite"/>
    </source>
</evidence>
<dbReference type="PANTHER" id="PTHR24246">
    <property type="entry name" value="OLFACTORY RECEPTOR AND ADENOSINE RECEPTOR"/>
    <property type="match status" value="1"/>
</dbReference>
<dbReference type="AlphaFoldDB" id="A0AAV4BF61"/>
<protein>
    <submittedName>
        <fullName evidence="14">Adenosine receptor a1-like</fullName>
    </submittedName>
</protein>
<dbReference type="Pfam" id="PF00001">
    <property type="entry name" value="7tm_1"/>
    <property type="match status" value="1"/>
</dbReference>
<evidence type="ECO:0000256" key="6">
    <source>
        <dbReference type="ARBA" id="ARBA00023136"/>
    </source>
</evidence>
<evidence type="ECO:0000256" key="2">
    <source>
        <dbReference type="ARBA" id="ARBA00022475"/>
    </source>
</evidence>
<evidence type="ECO:0000256" key="1">
    <source>
        <dbReference type="ARBA" id="ARBA00004651"/>
    </source>
</evidence>
<keyword evidence="6 12" id="KW-0472">Membrane</keyword>
<dbReference type="PROSITE" id="PS50262">
    <property type="entry name" value="G_PROTEIN_RECEP_F1_2"/>
    <property type="match status" value="1"/>
</dbReference>
<feature type="region of interest" description="Disordered" evidence="11">
    <location>
        <begin position="428"/>
        <end position="470"/>
    </location>
</feature>
<keyword evidence="15" id="KW-1185">Reference proteome</keyword>
<dbReference type="InterPro" id="IPR001634">
    <property type="entry name" value="Adenosn_rcpt"/>
</dbReference>
<feature type="transmembrane region" description="Helical" evidence="12">
    <location>
        <begin position="103"/>
        <end position="125"/>
    </location>
</feature>
<feature type="region of interest" description="Disordered" evidence="11">
    <location>
        <begin position="488"/>
        <end position="594"/>
    </location>
</feature>
<evidence type="ECO:0000256" key="7">
    <source>
        <dbReference type="ARBA" id="ARBA00023157"/>
    </source>
</evidence>
<feature type="transmembrane region" description="Helical" evidence="12">
    <location>
        <begin position="25"/>
        <end position="49"/>
    </location>
</feature>
<proteinExistence type="predicted"/>
<evidence type="ECO:0000313" key="14">
    <source>
        <dbReference type="EMBL" id="GFO18067.1"/>
    </source>
</evidence>
<comment type="caution">
    <text evidence="14">The sequence shown here is derived from an EMBL/GenBank/DDBJ whole genome shotgun (WGS) entry which is preliminary data.</text>
</comment>
<feature type="transmembrane region" description="Helical" evidence="12">
    <location>
        <begin position="219"/>
        <end position="237"/>
    </location>
</feature>
<evidence type="ECO:0000256" key="4">
    <source>
        <dbReference type="ARBA" id="ARBA00022989"/>
    </source>
</evidence>
<dbReference type="EMBL" id="BLXT01004926">
    <property type="protein sequence ID" value="GFO18067.1"/>
    <property type="molecule type" value="Genomic_DNA"/>
</dbReference>
<feature type="compositionally biased region" description="Basic and acidic residues" evidence="11">
    <location>
        <begin position="538"/>
        <end position="554"/>
    </location>
</feature>
<keyword evidence="8 14" id="KW-0675">Receptor</keyword>
<evidence type="ECO:0000256" key="8">
    <source>
        <dbReference type="ARBA" id="ARBA00023170"/>
    </source>
</evidence>
<feature type="compositionally biased region" description="Polar residues" evidence="11">
    <location>
        <begin position="437"/>
        <end position="448"/>
    </location>
</feature>
<dbReference type="PRINTS" id="PR00424">
    <property type="entry name" value="ADENOSINER"/>
</dbReference>
<dbReference type="GO" id="GO:0001609">
    <property type="term" value="F:G protein-coupled adenosine receptor activity"/>
    <property type="evidence" value="ECO:0007669"/>
    <property type="project" value="InterPro"/>
</dbReference>
<keyword evidence="4 12" id="KW-1133">Transmembrane helix</keyword>
<dbReference type="PANTHER" id="PTHR24246:SF27">
    <property type="entry name" value="ADENOSINE RECEPTOR, ISOFORM A"/>
    <property type="match status" value="1"/>
</dbReference>
<dbReference type="Proteomes" id="UP000735302">
    <property type="component" value="Unassembled WGS sequence"/>
</dbReference>
<evidence type="ECO:0000256" key="9">
    <source>
        <dbReference type="ARBA" id="ARBA00023180"/>
    </source>
</evidence>
<organism evidence="14 15">
    <name type="scientific">Plakobranchus ocellatus</name>
    <dbReference type="NCBI Taxonomy" id="259542"/>
    <lineage>
        <taxon>Eukaryota</taxon>
        <taxon>Metazoa</taxon>
        <taxon>Spiralia</taxon>
        <taxon>Lophotrochozoa</taxon>
        <taxon>Mollusca</taxon>
        <taxon>Gastropoda</taxon>
        <taxon>Heterobranchia</taxon>
        <taxon>Euthyneura</taxon>
        <taxon>Panpulmonata</taxon>
        <taxon>Sacoglossa</taxon>
        <taxon>Placobranchoidea</taxon>
        <taxon>Plakobranchidae</taxon>
        <taxon>Plakobranchus</taxon>
    </lineage>
</organism>
<name>A0AAV4BF61_9GAST</name>
<feature type="domain" description="G-protein coupled receptors family 1 profile" evidence="13">
    <location>
        <begin position="5"/>
        <end position="276"/>
    </location>
</feature>
<accession>A0AAV4BF61</accession>
<feature type="compositionally biased region" description="Basic and acidic residues" evidence="11">
    <location>
        <begin position="373"/>
        <end position="387"/>
    </location>
</feature>
<dbReference type="GO" id="GO:0005886">
    <property type="term" value="C:plasma membrane"/>
    <property type="evidence" value="ECO:0007669"/>
    <property type="project" value="UniProtKB-SubCell"/>
</dbReference>
<feature type="transmembrane region" description="Helical" evidence="12">
    <location>
        <begin position="55"/>
        <end position="82"/>
    </location>
</feature>
<dbReference type="PRINTS" id="PR00237">
    <property type="entry name" value="GPCRRHODOPSN"/>
</dbReference>
<evidence type="ECO:0000313" key="15">
    <source>
        <dbReference type="Proteomes" id="UP000735302"/>
    </source>
</evidence>
<reference evidence="14 15" key="1">
    <citation type="journal article" date="2021" name="Elife">
        <title>Chloroplast acquisition without the gene transfer in kleptoplastic sea slugs, Plakobranchus ocellatus.</title>
        <authorList>
            <person name="Maeda T."/>
            <person name="Takahashi S."/>
            <person name="Yoshida T."/>
            <person name="Shimamura S."/>
            <person name="Takaki Y."/>
            <person name="Nagai Y."/>
            <person name="Toyoda A."/>
            <person name="Suzuki Y."/>
            <person name="Arimoto A."/>
            <person name="Ishii H."/>
            <person name="Satoh N."/>
            <person name="Nishiyama T."/>
            <person name="Hasebe M."/>
            <person name="Maruyama T."/>
            <person name="Minagawa J."/>
            <person name="Obokata J."/>
            <person name="Shigenobu S."/>
        </authorList>
    </citation>
    <scope>NUCLEOTIDE SEQUENCE [LARGE SCALE GENOMIC DNA]</scope>
</reference>
<feature type="compositionally biased region" description="Polar residues" evidence="11">
    <location>
        <begin position="556"/>
        <end position="580"/>
    </location>
</feature>
<dbReference type="InterPro" id="IPR017452">
    <property type="entry name" value="GPCR_Rhodpsn_7TM"/>
</dbReference>
<evidence type="ECO:0000259" key="13">
    <source>
        <dbReference type="PROSITE" id="PS50262"/>
    </source>
</evidence>
<comment type="subcellular location">
    <subcellularLocation>
        <location evidence="1">Cell membrane</location>
        <topology evidence="1">Multi-pass membrane protein</topology>
    </subcellularLocation>
</comment>